<name>A0A4U6UAB6_SETVI</name>
<evidence type="ECO:0000313" key="2">
    <source>
        <dbReference type="Proteomes" id="UP000298652"/>
    </source>
</evidence>
<accession>A0A4U6UAB6</accession>
<sequence>MLVVGEHQSKIVALAWFRLVFLPPLPHVRRIG</sequence>
<dbReference type="EMBL" id="CM016557">
    <property type="protein sequence ID" value="TKW11625.1"/>
    <property type="molecule type" value="Genomic_DNA"/>
</dbReference>
<dbReference type="Proteomes" id="UP000298652">
    <property type="component" value="Chromosome 6"/>
</dbReference>
<dbReference type="AlphaFoldDB" id="A0A4U6UAB6"/>
<evidence type="ECO:0000313" key="1">
    <source>
        <dbReference type="EMBL" id="TKW11625.1"/>
    </source>
</evidence>
<keyword evidence="2" id="KW-1185">Reference proteome</keyword>
<protein>
    <submittedName>
        <fullName evidence="1">Uncharacterized protein</fullName>
    </submittedName>
</protein>
<organism evidence="1 2">
    <name type="scientific">Setaria viridis</name>
    <name type="common">Green bristlegrass</name>
    <name type="synonym">Setaria italica subsp. viridis</name>
    <dbReference type="NCBI Taxonomy" id="4556"/>
    <lineage>
        <taxon>Eukaryota</taxon>
        <taxon>Viridiplantae</taxon>
        <taxon>Streptophyta</taxon>
        <taxon>Embryophyta</taxon>
        <taxon>Tracheophyta</taxon>
        <taxon>Spermatophyta</taxon>
        <taxon>Magnoliopsida</taxon>
        <taxon>Liliopsida</taxon>
        <taxon>Poales</taxon>
        <taxon>Poaceae</taxon>
        <taxon>PACMAD clade</taxon>
        <taxon>Panicoideae</taxon>
        <taxon>Panicodae</taxon>
        <taxon>Paniceae</taxon>
        <taxon>Cenchrinae</taxon>
        <taxon>Setaria</taxon>
    </lineage>
</organism>
<dbReference type="Gramene" id="TKW11625">
    <property type="protein sequence ID" value="TKW11625"/>
    <property type="gene ID" value="SEVIR_6G243850v2"/>
</dbReference>
<proteinExistence type="predicted"/>
<reference evidence="1" key="1">
    <citation type="submission" date="2019-03" db="EMBL/GenBank/DDBJ databases">
        <title>WGS assembly of Setaria viridis.</title>
        <authorList>
            <person name="Huang P."/>
            <person name="Jenkins J."/>
            <person name="Grimwood J."/>
            <person name="Barry K."/>
            <person name="Healey A."/>
            <person name="Mamidi S."/>
            <person name="Sreedasyam A."/>
            <person name="Shu S."/>
            <person name="Feldman M."/>
            <person name="Wu J."/>
            <person name="Yu Y."/>
            <person name="Chen C."/>
            <person name="Johnson J."/>
            <person name="Rokhsar D."/>
            <person name="Baxter I."/>
            <person name="Schmutz J."/>
            <person name="Brutnell T."/>
            <person name="Kellogg E."/>
        </authorList>
    </citation>
    <scope>NUCLEOTIDE SEQUENCE [LARGE SCALE GENOMIC DNA]</scope>
</reference>
<gene>
    <name evidence="1" type="ORF">SEVIR_6G243850v2</name>
</gene>